<dbReference type="SUPFAM" id="SSF53335">
    <property type="entry name" value="S-adenosyl-L-methionine-dependent methyltransferases"/>
    <property type="match status" value="1"/>
</dbReference>
<accession>A0A1G2KP95</accession>
<evidence type="ECO:0000313" key="2">
    <source>
        <dbReference type="EMBL" id="OHA00472.1"/>
    </source>
</evidence>
<feature type="domain" description="Methyltransferase type 11" evidence="1">
    <location>
        <begin position="13"/>
        <end position="51"/>
    </location>
</feature>
<dbReference type="Proteomes" id="UP000179023">
    <property type="component" value="Unassembled WGS sequence"/>
</dbReference>
<organism evidence="2 3">
    <name type="scientific">Candidatus Sungbacteria bacterium RIFCSPHIGHO2_02_FULL_47_11</name>
    <dbReference type="NCBI Taxonomy" id="1802270"/>
    <lineage>
        <taxon>Bacteria</taxon>
        <taxon>Candidatus Sungiibacteriota</taxon>
    </lineage>
</organism>
<proteinExistence type="predicted"/>
<dbReference type="InterPro" id="IPR029063">
    <property type="entry name" value="SAM-dependent_MTases_sf"/>
</dbReference>
<reference evidence="2 3" key="1">
    <citation type="journal article" date="2016" name="Nat. Commun.">
        <title>Thousands of microbial genomes shed light on interconnected biogeochemical processes in an aquifer system.</title>
        <authorList>
            <person name="Anantharaman K."/>
            <person name="Brown C.T."/>
            <person name="Hug L.A."/>
            <person name="Sharon I."/>
            <person name="Castelle C.J."/>
            <person name="Probst A.J."/>
            <person name="Thomas B.C."/>
            <person name="Singh A."/>
            <person name="Wilkins M.J."/>
            <person name="Karaoz U."/>
            <person name="Brodie E.L."/>
            <person name="Williams K.H."/>
            <person name="Hubbard S.S."/>
            <person name="Banfield J.F."/>
        </authorList>
    </citation>
    <scope>NUCLEOTIDE SEQUENCE [LARGE SCALE GENOMIC DNA]</scope>
</reference>
<dbReference type="AlphaFoldDB" id="A0A1G2KP95"/>
<protein>
    <recommendedName>
        <fullName evidence="1">Methyltransferase type 11 domain-containing protein</fullName>
    </recommendedName>
</protein>
<evidence type="ECO:0000259" key="1">
    <source>
        <dbReference type="Pfam" id="PF08241"/>
    </source>
</evidence>
<dbReference type="Pfam" id="PF08241">
    <property type="entry name" value="Methyltransf_11"/>
    <property type="match status" value="1"/>
</dbReference>
<gene>
    <name evidence="2" type="ORF">A3C07_01285</name>
</gene>
<evidence type="ECO:0000313" key="3">
    <source>
        <dbReference type="Proteomes" id="UP000179023"/>
    </source>
</evidence>
<dbReference type="STRING" id="1802270.A3C07_01285"/>
<dbReference type="GO" id="GO:0008757">
    <property type="term" value="F:S-adenosylmethionine-dependent methyltransferase activity"/>
    <property type="evidence" value="ECO:0007669"/>
    <property type="project" value="InterPro"/>
</dbReference>
<dbReference type="EMBL" id="MHQI01000014">
    <property type="protein sequence ID" value="OHA00472.1"/>
    <property type="molecule type" value="Genomic_DNA"/>
</dbReference>
<comment type="caution">
    <text evidence="2">The sequence shown here is derived from an EMBL/GenBank/DDBJ whole genome shotgun (WGS) entry which is preliminary data.</text>
</comment>
<dbReference type="InterPro" id="IPR013216">
    <property type="entry name" value="Methyltransf_11"/>
</dbReference>
<sequence length="106" mass="11895">MWVNLEEPGGSHLKDGYMDFVVMSNALFQAESKEVVLEEELRILHPGGRMALIEWDDAASGVLGPPPHLRIKKDDLQRRVQEIGFLSERAFGAGAHHYGLLFAKPR</sequence>
<dbReference type="Gene3D" id="3.40.50.150">
    <property type="entry name" value="Vaccinia Virus protein VP39"/>
    <property type="match status" value="1"/>
</dbReference>
<name>A0A1G2KP95_9BACT</name>